<evidence type="ECO:0000256" key="2">
    <source>
        <dbReference type="SAM" id="MobiDB-lite"/>
    </source>
</evidence>
<evidence type="ECO:0000313" key="4">
    <source>
        <dbReference type="Proteomes" id="UP001211065"/>
    </source>
</evidence>
<comment type="caution">
    <text evidence="3">The sequence shown here is derived from an EMBL/GenBank/DDBJ whole genome shotgun (WGS) entry which is preliminary data.</text>
</comment>
<sequence>MGCGASQLAVEEVEQTTTPNNNVSALEVKTKPTLTTENSTAASNNLNSNDVDTYKTASIVEVKPAVKIDNNDLFFNKDKIANEVSNDALKNNINLKSFKLDSSITIIAPSAEDFQDNEKNYKEFSNPLSKAVQSIGFNPVLTTTCYKVNVPLKPIAFEIPLDNKTKNYHRSRPPTRMLLPQLGLPVKTTASSNKDAHLKVDEYLNKVLDDGFDKPSPYQPFMASSLKLNSSFGKYQENSSLVLKKKLLEKEAQAAKNRQKEIEKLQAKLARQEQHAKLIRERKKLLKTSGNDVPNEEETVEKRGGAGFRSSKTINSSKIQGGFHNVNGKEVINDADSGIGSRTGSGRSDSRPNTSVLNTIPI</sequence>
<gene>
    <name evidence="3" type="ORF">HK099_006495</name>
</gene>
<dbReference type="AlphaFoldDB" id="A0AAD5TY52"/>
<reference evidence="3" key="1">
    <citation type="submission" date="2020-05" db="EMBL/GenBank/DDBJ databases">
        <title>Phylogenomic resolution of chytrid fungi.</title>
        <authorList>
            <person name="Stajich J.E."/>
            <person name="Amses K."/>
            <person name="Simmons R."/>
            <person name="Seto K."/>
            <person name="Myers J."/>
            <person name="Bonds A."/>
            <person name="Quandt C.A."/>
            <person name="Barry K."/>
            <person name="Liu P."/>
            <person name="Grigoriev I."/>
            <person name="Longcore J.E."/>
            <person name="James T.Y."/>
        </authorList>
    </citation>
    <scope>NUCLEOTIDE SEQUENCE</scope>
    <source>
        <strain evidence="3">JEL0476</strain>
    </source>
</reference>
<evidence type="ECO:0000256" key="1">
    <source>
        <dbReference type="SAM" id="Coils"/>
    </source>
</evidence>
<feature type="compositionally biased region" description="Polar residues" evidence="2">
    <location>
        <begin position="352"/>
        <end position="362"/>
    </location>
</feature>
<proteinExistence type="predicted"/>
<keyword evidence="1" id="KW-0175">Coiled coil</keyword>
<feature type="coiled-coil region" evidence="1">
    <location>
        <begin position="238"/>
        <end position="282"/>
    </location>
</feature>
<feature type="compositionally biased region" description="Polar residues" evidence="2">
    <location>
        <begin position="310"/>
        <end position="319"/>
    </location>
</feature>
<evidence type="ECO:0000313" key="3">
    <source>
        <dbReference type="EMBL" id="KAJ3215156.1"/>
    </source>
</evidence>
<protein>
    <submittedName>
        <fullName evidence="3">Uncharacterized protein</fullName>
    </submittedName>
</protein>
<organism evidence="3 4">
    <name type="scientific">Clydaea vesicula</name>
    <dbReference type="NCBI Taxonomy" id="447962"/>
    <lineage>
        <taxon>Eukaryota</taxon>
        <taxon>Fungi</taxon>
        <taxon>Fungi incertae sedis</taxon>
        <taxon>Chytridiomycota</taxon>
        <taxon>Chytridiomycota incertae sedis</taxon>
        <taxon>Chytridiomycetes</taxon>
        <taxon>Lobulomycetales</taxon>
        <taxon>Lobulomycetaceae</taxon>
        <taxon>Clydaea</taxon>
    </lineage>
</organism>
<keyword evidence="4" id="KW-1185">Reference proteome</keyword>
<feature type="compositionally biased region" description="Low complexity" evidence="2">
    <location>
        <begin position="337"/>
        <end position="347"/>
    </location>
</feature>
<accession>A0AAD5TY52</accession>
<name>A0AAD5TY52_9FUNG</name>
<dbReference type="EMBL" id="JADGJW010000564">
    <property type="protein sequence ID" value="KAJ3215156.1"/>
    <property type="molecule type" value="Genomic_DNA"/>
</dbReference>
<feature type="region of interest" description="Disordered" evidence="2">
    <location>
        <begin position="287"/>
        <end position="362"/>
    </location>
</feature>
<dbReference type="Proteomes" id="UP001211065">
    <property type="component" value="Unassembled WGS sequence"/>
</dbReference>